<protein>
    <submittedName>
        <fullName evidence="5">Late embryogenesis abundant protein D-34, putative</fullName>
    </submittedName>
</protein>
<proteinExistence type="inferred from homology"/>
<dbReference type="InterPro" id="IPR042971">
    <property type="entry name" value="LEA_SMP"/>
</dbReference>
<dbReference type="InParanoid" id="B9RTR0"/>
<dbReference type="InterPro" id="IPR007011">
    <property type="entry name" value="LEA_SMP_dom"/>
</dbReference>
<evidence type="ECO:0000256" key="2">
    <source>
        <dbReference type="ARBA" id="ARBA00022737"/>
    </source>
</evidence>
<evidence type="ECO:0000256" key="1">
    <source>
        <dbReference type="ARBA" id="ARBA00010733"/>
    </source>
</evidence>
<dbReference type="OrthoDB" id="2014755at2759"/>
<dbReference type="KEGG" id="rcu:8280914"/>
<dbReference type="STRING" id="3988.B9RTR0"/>
<dbReference type="FunCoup" id="B9RTR0">
    <property type="interactions" value="99"/>
</dbReference>
<keyword evidence="6" id="KW-1185">Reference proteome</keyword>
<evidence type="ECO:0000313" key="6">
    <source>
        <dbReference type="Proteomes" id="UP000008311"/>
    </source>
</evidence>
<feature type="compositionally biased region" description="Basic and acidic residues" evidence="3">
    <location>
        <begin position="1"/>
        <end position="10"/>
    </location>
</feature>
<sequence>MSQEQPRKPTEQGGHIGQDQGPVKYGDVFNVSGDLASKTIAPEDANMMQSAETMVFGHTQKGGAAATMQAAATRNERAGLVGHRDATDAASERGVTVTESDVPGARIVTERVAGQVVGQYVEATPVVGMTAGTVQNAITIGEALEATAQTAGNKPVDQSDAAAIQAAEVRATGSNVIIPGGLAATAQSAACHNAAARREEDKIKLTEVLTAATTKLPADKVVTRADAEGVVSAEIRNNPNLSTHPGGVAASMAAAARLNENTNV</sequence>
<feature type="domain" description="SMP" evidence="4">
    <location>
        <begin position="138"/>
        <end position="195"/>
    </location>
</feature>
<name>B9RTR0_RICCO</name>
<keyword evidence="2" id="KW-0677">Repeat</keyword>
<dbReference type="PANTHER" id="PTHR31174">
    <property type="entry name" value="SEED MATURATION FAMILY PROTEIN"/>
    <property type="match status" value="1"/>
</dbReference>
<organism evidence="5 6">
    <name type="scientific">Ricinus communis</name>
    <name type="common">Castor bean</name>
    <dbReference type="NCBI Taxonomy" id="3988"/>
    <lineage>
        <taxon>Eukaryota</taxon>
        <taxon>Viridiplantae</taxon>
        <taxon>Streptophyta</taxon>
        <taxon>Embryophyta</taxon>
        <taxon>Tracheophyta</taxon>
        <taxon>Spermatophyta</taxon>
        <taxon>Magnoliopsida</taxon>
        <taxon>eudicotyledons</taxon>
        <taxon>Gunneridae</taxon>
        <taxon>Pentapetalae</taxon>
        <taxon>rosids</taxon>
        <taxon>fabids</taxon>
        <taxon>Malpighiales</taxon>
        <taxon>Euphorbiaceae</taxon>
        <taxon>Acalyphoideae</taxon>
        <taxon>Acalypheae</taxon>
        <taxon>Ricinus</taxon>
    </lineage>
</organism>
<accession>B9RTR0</accession>
<feature type="domain" description="SMP" evidence="4">
    <location>
        <begin position="23"/>
        <end position="78"/>
    </location>
</feature>
<dbReference type="eggNOG" id="ENOG502QPSX">
    <property type="taxonomic scope" value="Eukaryota"/>
</dbReference>
<feature type="region of interest" description="Disordered" evidence="3">
    <location>
        <begin position="1"/>
        <end position="26"/>
    </location>
</feature>
<dbReference type="PANTHER" id="PTHR31174:SF7">
    <property type="entry name" value="LATE EMBRYOGENESIS ABUNDANT PROTEIN 31-RELATED"/>
    <property type="match status" value="1"/>
</dbReference>
<evidence type="ECO:0000313" key="5">
    <source>
        <dbReference type="EMBL" id="EEF45292.1"/>
    </source>
</evidence>
<feature type="domain" description="SMP" evidence="4">
    <location>
        <begin position="203"/>
        <end position="261"/>
    </location>
</feature>
<dbReference type="Proteomes" id="UP000008311">
    <property type="component" value="Unassembled WGS sequence"/>
</dbReference>
<gene>
    <name evidence="5" type="ORF">RCOM_0911960</name>
</gene>
<evidence type="ECO:0000259" key="4">
    <source>
        <dbReference type="Pfam" id="PF04927"/>
    </source>
</evidence>
<dbReference type="Pfam" id="PF04927">
    <property type="entry name" value="SMP"/>
    <property type="match status" value="3"/>
</dbReference>
<dbReference type="EMBL" id="EQ973814">
    <property type="protein sequence ID" value="EEF45292.1"/>
    <property type="molecule type" value="Genomic_DNA"/>
</dbReference>
<dbReference type="AlphaFoldDB" id="B9RTR0"/>
<evidence type="ECO:0000256" key="3">
    <source>
        <dbReference type="SAM" id="MobiDB-lite"/>
    </source>
</evidence>
<reference evidence="6" key="1">
    <citation type="journal article" date="2010" name="Nat. Biotechnol.">
        <title>Draft genome sequence of the oilseed species Ricinus communis.</title>
        <authorList>
            <person name="Chan A.P."/>
            <person name="Crabtree J."/>
            <person name="Zhao Q."/>
            <person name="Lorenzi H."/>
            <person name="Orvis J."/>
            <person name="Puiu D."/>
            <person name="Melake-Berhan A."/>
            <person name="Jones K.M."/>
            <person name="Redman J."/>
            <person name="Chen G."/>
            <person name="Cahoon E.B."/>
            <person name="Gedil M."/>
            <person name="Stanke M."/>
            <person name="Haas B.J."/>
            <person name="Wortman J.R."/>
            <person name="Fraser-Liggett C.M."/>
            <person name="Ravel J."/>
            <person name="Rabinowicz P.D."/>
        </authorList>
    </citation>
    <scope>NUCLEOTIDE SEQUENCE [LARGE SCALE GENOMIC DNA]</scope>
    <source>
        <strain evidence="6">cv. Hale</strain>
    </source>
</reference>
<comment type="similarity">
    <text evidence="1">Belongs to the LEA type SMP family.</text>
</comment>